<dbReference type="Proteomes" id="UP000185062">
    <property type="component" value="Unassembled WGS sequence"/>
</dbReference>
<accession>A0A1N6GKJ0</accession>
<dbReference type="GO" id="GO:0016740">
    <property type="term" value="F:transferase activity"/>
    <property type="evidence" value="ECO:0007669"/>
    <property type="project" value="UniProtKB-KW"/>
</dbReference>
<protein>
    <submittedName>
        <fullName evidence="1">Uncharacterized nucleotidyltransferase</fullName>
    </submittedName>
</protein>
<dbReference type="eggNOG" id="ENOG502Z95A">
    <property type="taxonomic scope" value="Bacteria"/>
</dbReference>
<dbReference type="InterPro" id="IPR039498">
    <property type="entry name" value="NTP_transf_5"/>
</dbReference>
<dbReference type="Pfam" id="PF14907">
    <property type="entry name" value="NTP_transf_5"/>
    <property type="match status" value="1"/>
</dbReference>
<sequence>MHKWQDHHKLLLLGLTNPARLVEYNAADWELLLRLARKVKLLGRLAIELNKRNLLEKIPIRAANQLHSGLIQAQKLQQLTYWELNRVLWALRKVDAPIIILKGVAYLLAGLPEASGRVYVDLDLMVTKSDMSHVESVLQKKGWQHHELSAYDEYYYRVWSHEIPPLIHIERETEVDIHHTVAPPTSRLKIKPELLFESAVAVDSLNAQILGPEDMVLHCAVNLFQNNELANDLRDLLDFHDLLLFFYRKEPDFWKKLITRANQLCLGRPLFYSLHFSRAIFTTPIPDHVADNLNEKPGRIILWIMNGLVPLGLFPLHPDRPSRRAVIARFLLYIRSHWIRMPLYLLLPHLAYKTFLAVSQKK</sequence>
<reference evidence="1 2" key="1">
    <citation type="submission" date="2016-12" db="EMBL/GenBank/DDBJ databases">
        <authorList>
            <person name="Song W.-J."/>
            <person name="Kurnit D.M."/>
        </authorList>
    </citation>
    <scope>NUCLEOTIDE SEQUENCE [LARGE SCALE GENOMIC DNA]</scope>
    <source>
        <strain evidence="1 2">ATCC 49181</strain>
    </source>
</reference>
<proteinExistence type="predicted"/>
<evidence type="ECO:0000313" key="1">
    <source>
        <dbReference type="EMBL" id="SIO08007.1"/>
    </source>
</evidence>
<dbReference type="STRING" id="44575.SAMN05216419_100710"/>
<dbReference type="AlphaFoldDB" id="A0A1N6GKJ0"/>
<gene>
    <name evidence="1" type="ORF">SAMN02743940_0747</name>
</gene>
<keyword evidence="2" id="KW-1185">Reference proteome</keyword>
<name>A0A1N6GKJ0_9PROT</name>
<keyword evidence="1" id="KW-0808">Transferase</keyword>
<dbReference type="EMBL" id="FSRO01000001">
    <property type="protein sequence ID" value="SIO08007.1"/>
    <property type="molecule type" value="Genomic_DNA"/>
</dbReference>
<organism evidence="1 2">
    <name type="scientific">Nitrosomonas cryotolerans ATCC 49181</name>
    <dbReference type="NCBI Taxonomy" id="1131553"/>
    <lineage>
        <taxon>Bacteria</taxon>
        <taxon>Pseudomonadati</taxon>
        <taxon>Pseudomonadota</taxon>
        <taxon>Betaproteobacteria</taxon>
        <taxon>Nitrosomonadales</taxon>
        <taxon>Nitrosomonadaceae</taxon>
        <taxon>Nitrosomonas</taxon>
    </lineage>
</organism>
<dbReference type="RefSeq" id="WP_036572736.1">
    <property type="nucleotide sequence ID" value="NZ_FSRO01000001.1"/>
</dbReference>
<evidence type="ECO:0000313" key="2">
    <source>
        <dbReference type="Proteomes" id="UP000185062"/>
    </source>
</evidence>